<keyword evidence="3" id="KW-1185">Reference proteome</keyword>
<dbReference type="Proteomes" id="UP000603141">
    <property type="component" value="Unassembled WGS sequence"/>
</dbReference>
<gene>
    <name evidence="2" type="ORF">JIN85_18090</name>
</gene>
<sequence>MKYLCSLIAFIATASFVVADEIDTLAERLSKSHTWRNGAFPSLDTRKDESVKNVIAAYAR</sequence>
<dbReference type="EMBL" id="JAENIJ010000043">
    <property type="protein sequence ID" value="MBK1884334.1"/>
    <property type="molecule type" value="Genomic_DNA"/>
</dbReference>
<accession>A0A934SEC7</accession>
<evidence type="ECO:0000313" key="3">
    <source>
        <dbReference type="Proteomes" id="UP000603141"/>
    </source>
</evidence>
<proteinExistence type="predicted"/>
<feature type="signal peptide" evidence="1">
    <location>
        <begin position="1"/>
        <end position="19"/>
    </location>
</feature>
<evidence type="ECO:0000256" key="1">
    <source>
        <dbReference type="SAM" id="SignalP"/>
    </source>
</evidence>
<reference evidence="2" key="1">
    <citation type="submission" date="2021-01" db="EMBL/GenBank/DDBJ databases">
        <title>Modified the classification status of verrucomicrobia.</title>
        <authorList>
            <person name="Feng X."/>
        </authorList>
    </citation>
    <scope>NUCLEOTIDE SEQUENCE</scope>
    <source>
        <strain evidence="2">KCTC 22041</strain>
    </source>
</reference>
<dbReference type="RefSeq" id="WP_200273422.1">
    <property type="nucleotide sequence ID" value="NZ_JAENIJ010000043.1"/>
</dbReference>
<comment type="caution">
    <text evidence="2">The sequence shown here is derived from an EMBL/GenBank/DDBJ whole genome shotgun (WGS) entry which is preliminary data.</text>
</comment>
<protein>
    <submittedName>
        <fullName evidence="2">Uncharacterized protein</fullName>
    </submittedName>
</protein>
<organism evidence="2 3">
    <name type="scientific">Luteolibacter pohnpeiensis</name>
    <dbReference type="NCBI Taxonomy" id="454153"/>
    <lineage>
        <taxon>Bacteria</taxon>
        <taxon>Pseudomonadati</taxon>
        <taxon>Verrucomicrobiota</taxon>
        <taxon>Verrucomicrobiia</taxon>
        <taxon>Verrucomicrobiales</taxon>
        <taxon>Verrucomicrobiaceae</taxon>
        <taxon>Luteolibacter</taxon>
    </lineage>
</organism>
<dbReference type="AlphaFoldDB" id="A0A934SEC7"/>
<name>A0A934SEC7_9BACT</name>
<keyword evidence="1" id="KW-0732">Signal</keyword>
<evidence type="ECO:0000313" key="2">
    <source>
        <dbReference type="EMBL" id="MBK1884334.1"/>
    </source>
</evidence>
<feature type="chain" id="PRO_5037855115" evidence="1">
    <location>
        <begin position="20"/>
        <end position="60"/>
    </location>
</feature>